<proteinExistence type="predicted"/>
<keyword evidence="2" id="KW-1185">Reference proteome</keyword>
<protein>
    <recommendedName>
        <fullName evidence="3">DUF2164 domain-containing protein</fullName>
    </recommendedName>
</protein>
<evidence type="ECO:0000313" key="2">
    <source>
        <dbReference type="Proteomes" id="UP000254764"/>
    </source>
</evidence>
<dbReference type="STRING" id="1336235.GCA_000518785_00629"/>
<gene>
    <name evidence="1" type="ORF">RHIZ70_2064</name>
</gene>
<dbReference type="EMBL" id="UEYP01000002">
    <property type="protein sequence ID" value="SSC66356.1"/>
    <property type="molecule type" value="Genomic_DNA"/>
</dbReference>
<sequence length="82" mass="9239">MPKLDFSNEDQAAIVAKVQDYFLTEFELDVGRFEAEAMLQFFAKEIGAHFYNRGLYDAQAVITGQIDAINDAIYQLEQTPGS</sequence>
<dbReference type="OrthoDB" id="6629495at2"/>
<evidence type="ECO:0008006" key="3">
    <source>
        <dbReference type="Google" id="ProtNLM"/>
    </source>
</evidence>
<dbReference type="Proteomes" id="UP000254764">
    <property type="component" value="Unassembled WGS sequence"/>
</dbReference>
<organism evidence="1 2">
    <name type="scientific">Ciceribacter selenitireducens ATCC BAA-1503</name>
    <dbReference type="NCBI Taxonomy" id="1336235"/>
    <lineage>
        <taxon>Bacteria</taxon>
        <taxon>Pseudomonadati</taxon>
        <taxon>Pseudomonadota</taxon>
        <taxon>Alphaproteobacteria</taxon>
        <taxon>Hyphomicrobiales</taxon>
        <taxon>Rhizobiaceae</taxon>
        <taxon>Ciceribacter</taxon>
    </lineage>
</organism>
<dbReference type="Pfam" id="PF09932">
    <property type="entry name" value="DUF2164"/>
    <property type="match status" value="1"/>
</dbReference>
<dbReference type="RefSeq" id="WP_115669157.1">
    <property type="nucleotide sequence ID" value="NZ_UEYP01000002.1"/>
</dbReference>
<name>A0A376AEU7_9HYPH</name>
<reference evidence="2" key="1">
    <citation type="submission" date="2018-07" db="EMBL/GenBank/DDBJ databases">
        <authorList>
            <person name="Peiro R."/>
            <person name="Begona"/>
            <person name="Cbmso G."/>
            <person name="Lopez M."/>
            <person name="Gonzalez S."/>
        </authorList>
    </citation>
    <scope>NUCLEOTIDE SEQUENCE [LARGE SCALE GENOMIC DNA]</scope>
</reference>
<dbReference type="AlphaFoldDB" id="A0A376AEU7"/>
<accession>A0A376AEU7</accession>
<evidence type="ECO:0000313" key="1">
    <source>
        <dbReference type="EMBL" id="SSC66356.1"/>
    </source>
</evidence>
<dbReference type="InterPro" id="IPR018680">
    <property type="entry name" value="DUF2164"/>
</dbReference>